<feature type="binding site" evidence="10">
    <location>
        <position position="142"/>
    </location>
    <ligand>
        <name>substrate</name>
    </ligand>
</feature>
<dbReference type="PANTHER" id="PTHR10584:SF166">
    <property type="entry name" value="RIBOKINASE"/>
    <property type="match status" value="1"/>
</dbReference>
<evidence type="ECO:0000313" key="13">
    <source>
        <dbReference type="EMBL" id="QYM78854.1"/>
    </source>
</evidence>
<dbReference type="UniPathway" id="UPA00916">
    <property type="reaction ID" value="UER00889"/>
</dbReference>
<keyword evidence="5 10" id="KW-0418">Kinase</keyword>
<keyword evidence="4 10" id="KW-0547">Nucleotide-binding</keyword>
<comment type="activity regulation">
    <text evidence="10">Activated by a monovalent cation that binds near, but not in, the active site. The most likely occupant of the site in vivo is potassium. Ion binding induces a conformational change that may alter substrate affinity.</text>
</comment>
<keyword evidence="8 10" id="KW-0630">Potassium</keyword>
<dbReference type="HAMAP" id="MF_01987">
    <property type="entry name" value="Ribokinase"/>
    <property type="match status" value="1"/>
</dbReference>
<feature type="domain" description="Carbohydrate kinase PfkB" evidence="12">
    <location>
        <begin position="5"/>
        <end position="296"/>
    </location>
</feature>
<dbReference type="NCBIfam" id="NF008353">
    <property type="entry name" value="PRK11142.1"/>
    <property type="match status" value="1"/>
</dbReference>
<dbReference type="InterPro" id="IPR011877">
    <property type="entry name" value="Ribokinase"/>
</dbReference>
<dbReference type="GO" id="GO:0005829">
    <property type="term" value="C:cytosol"/>
    <property type="evidence" value="ECO:0007669"/>
    <property type="project" value="TreeGrafter"/>
</dbReference>
<evidence type="ECO:0000313" key="14">
    <source>
        <dbReference type="Proteomes" id="UP000825051"/>
    </source>
</evidence>
<keyword evidence="2 10" id="KW-0808">Transferase</keyword>
<evidence type="ECO:0000256" key="5">
    <source>
        <dbReference type="ARBA" id="ARBA00022777"/>
    </source>
</evidence>
<feature type="active site" description="Proton acceptor" evidence="10">
    <location>
        <position position="254"/>
    </location>
</feature>
<dbReference type="Pfam" id="PF00294">
    <property type="entry name" value="PfkB"/>
    <property type="match status" value="1"/>
</dbReference>
<comment type="pathway">
    <text evidence="10">Carbohydrate metabolism; D-ribose degradation; D-ribose 5-phosphate from beta-D-ribopyranose: step 2/2.</text>
</comment>
<dbReference type="AlphaFoldDB" id="A0A8F9TTB2"/>
<dbReference type="SUPFAM" id="SSF53613">
    <property type="entry name" value="Ribokinase-like"/>
    <property type="match status" value="1"/>
</dbReference>
<dbReference type="InterPro" id="IPR002139">
    <property type="entry name" value="Ribo/fructo_kinase"/>
</dbReference>
<keyword evidence="14" id="KW-1185">Reference proteome</keyword>
<feature type="binding site" evidence="10">
    <location>
        <begin position="13"/>
        <end position="15"/>
    </location>
    <ligand>
        <name>substrate</name>
    </ligand>
</feature>
<evidence type="ECO:0000256" key="3">
    <source>
        <dbReference type="ARBA" id="ARBA00022723"/>
    </source>
</evidence>
<feature type="binding site" evidence="10">
    <location>
        <position position="289"/>
    </location>
    <ligand>
        <name>K(+)</name>
        <dbReference type="ChEBI" id="CHEBI:29103"/>
    </ligand>
</feature>
<dbReference type="InterPro" id="IPR011611">
    <property type="entry name" value="PfkB_dom"/>
</dbReference>
<evidence type="ECO:0000256" key="7">
    <source>
        <dbReference type="ARBA" id="ARBA00022842"/>
    </source>
</evidence>
<dbReference type="InterPro" id="IPR029056">
    <property type="entry name" value="Ribokinase-like"/>
</dbReference>
<evidence type="ECO:0000259" key="12">
    <source>
        <dbReference type="Pfam" id="PF00294"/>
    </source>
</evidence>
<dbReference type="KEGG" id="ole:K0B96_16355"/>
<dbReference type="GO" id="GO:0019303">
    <property type="term" value="P:D-ribose catabolic process"/>
    <property type="evidence" value="ECO:0007669"/>
    <property type="project" value="UniProtKB-UniRule"/>
</dbReference>
<dbReference type="NCBIfam" id="TIGR02152">
    <property type="entry name" value="D_ribokin_bact"/>
    <property type="match status" value="1"/>
</dbReference>
<name>A0A8F9TTB2_9BACT</name>
<dbReference type="Gene3D" id="3.40.1190.20">
    <property type="match status" value="1"/>
</dbReference>
<dbReference type="PRINTS" id="PR00990">
    <property type="entry name" value="RIBOKINASE"/>
</dbReference>
<reference evidence="13" key="1">
    <citation type="submission" date="2021-08" db="EMBL/GenBank/DDBJ databases">
        <title>Genome of a novel bacterium of the phylum Verrucomicrobia, Oleiharenicola sp. KSB-15.</title>
        <authorList>
            <person name="Chung J.-H."/>
            <person name="Ahn J.-H."/>
            <person name="Yoon Y."/>
            <person name="Kim D.-Y."/>
            <person name="An S.-H."/>
            <person name="Park I."/>
            <person name="Yeon J."/>
        </authorList>
    </citation>
    <scope>NUCLEOTIDE SEQUENCE</scope>
    <source>
        <strain evidence="13">KSB-15</strain>
    </source>
</reference>
<sequence>MNKPRIVVIGSSNTDMIVRLDRLPRPGETLLGGKFFTAAGGKGANQAVAAARAGGAVTLVAKVGRDLFGDQAVRGFEADGIDVSLVSRDAREPSGVALISVAAGGENSIAVASGANARLSPADIRRARPMIAGADVLLAQLETPLAGVNAAIQWAAAHGVRAILNPAPAQPLPDALLHRVSILTPNETEAELLTGVSITDDASAARAADRLRARGVGTVIITLGARGAWVANAAGQQRIAGFKVKPVDTTGAGDVFNGSLAVALGEGQPLLDAVRWAGAAAAVSVTKQGAQPSAPSRRAIEALLRRGSP</sequence>
<feature type="binding site" evidence="10">
    <location>
        <position position="284"/>
    </location>
    <ligand>
        <name>K(+)</name>
        <dbReference type="ChEBI" id="CHEBI:29103"/>
    </ligand>
</feature>
<dbReference type="EC" id="2.7.1.15" evidence="10 11"/>
<keyword evidence="1 10" id="KW-0963">Cytoplasm</keyword>
<comment type="subcellular location">
    <subcellularLocation>
        <location evidence="10">Cytoplasm</location>
    </subcellularLocation>
</comment>
<feature type="binding site" evidence="10">
    <location>
        <position position="287"/>
    </location>
    <ligand>
        <name>K(+)</name>
        <dbReference type="ChEBI" id="CHEBI:29103"/>
    </ligand>
</feature>
<evidence type="ECO:0000256" key="1">
    <source>
        <dbReference type="ARBA" id="ARBA00022490"/>
    </source>
</evidence>
<dbReference type="CDD" id="cd01174">
    <property type="entry name" value="ribokinase"/>
    <property type="match status" value="1"/>
</dbReference>
<feature type="binding site" evidence="10">
    <location>
        <begin position="41"/>
        <end position="45"/>
    </location>
    <ligand>
        <name>substrate</name>
    </ligand>
</feature>
<dbReference type="GO" id="GO:0004747">
    <property type="term" value="F:ribokinase activity"/>
    <property type="evidence" value="ECO:0007669"/>
    <property type="project" value="UniProtKB-UniRule"/>
</dbReference>
<feature type="binding site" evidence="10">
    <location>
        <position position="254"/>
    </location>
    <ligand>
        <name>substrate</name>
    </ligand>
</feature>
<dbReference type="GO" id="GO:0046872">
    <property type="term" value="F:metal ion binding"/>
    <property type="evidence" value="ECO:0007669"/>
    <property type="project" value="UniProtKB-KW"/>
</dbReference>
<keyword evidence="3 10" id="KW-0479">Metal-binding</keyword>
<comment type="cofactor">
    <cofactor evidence="10">
        <name>Mg(2+)</name>
        <dbReference type="ChEBI" id="CHEBI:18420"/>
    </cofactor>
    <text evidence="10">Requires a divalent cation, most likely magnesium in vivo, as an electrophilic catalyst to aid phosphoryl group transfer. It is the chelate of the metal and the nucleotide that is the actual substrate.</text>
</comment>
<dbReference type="RefSeq" id="WP_220161958.1">
    <property type="nucleotide sequence ID" value="NZ_CP080507.1"/>
</dbReference>
<dbReference type="PANTHER" id="PTHR10584">
    <property type="entry name" value="SUGAR KINASE"/>
    <property type="match status" value="1"/>
</dbReference>
<proteinExistence type="inferred from homology"/>
<feature type="binding site" evidence="10">
    <location>
        <position position="248"/>
    </location>
    <ligand>
        <name>K(+)</name>
        <dbReference type="ChEBI" id="CHEBI:29103"/>
    </ligand>
</feature>
<organism evidence="13 14">
    <name type="scientific">Horticoccus luteus</name>
    <dbReference type="NCBI Taxonomy" id="2862869"/>
    <lineage>
        <taxon>Bacteria</taxon>
        <taxon>Pseudomonadati</taxon>
        <taxon>Verrucomicrobiota</taxon>
        <taxon>Opitutia</taxon>
        <taxon>Opitutales</taxon>
        <taxon>Opitutaceae</taxon>
        <taxon>Horticoccus</taxon>
    </lineage>
</organism>
<evidence type="ECO:0000256" key="9">
    <source>
        <dbReference type="ARBA" id="ARBA00023277"/>
    </source>
</evidence>
<evidence type="ECO:0000256" key="11">
    <source>
        <dbReference type="NCBIfam" id="TIGR02152"/>
    </source>
</evidence>
<comment type="function">
    <text evidence="10">Catalyzes the phosphorylation of ribose at O-5 in a reaction requiring ATP and magnesium. The resulting D-ribose-5-phosphate can then be used either for sythesis of nucleotides, histidine, and tryptophan, or as a component of the pentose phosphate pathway.</text>
</comment>
<evidence type="ECO:0000256" key="8">
    <source>
        <dbReference type="ARBA" id="ARBA00022958"/>
    </source>
</evidence>
<evidence type="ECO:0000256" key="4">
    <source>
        <dbReference type="ARBA" id="ARBA00022741"/>
    </source>
</evidence>
<evidence type="ECO:0000256" key="6">
    <source>
        <dbReference type="ARBA" id="ARBA00022840"/>
    </source>
</evidence>
<comment type="similarity">
    <text evidence="10">Belongs to the carbohydrate kinase PfkB family. Ribokinase subfamily.</text>
</comment>
<comment type="catalytic activity">
    <reaction evidence="10">
        <text>D-ribose + ATP = D-ribose 5-phosphate + ADP + H(+)</text>
        <dbReference type="Rhea" id="RHEA:13697"/>
        <dbReference type="ChEBI" id="CHEBI:15378"/>
        <dbReference type="ChEBI" id="CHEBI:30616"/>
        <dbReference type="ChEBI" id="CHEBI:47013"/>
        <dbReference type="ChEBI" id="CHEBI:78346"/>
        <dbReference type="ChEBI" id="CHEBI:456216"/>
        <dbReference type="EC" id="2.7.1.15"/>
    </reaction>
</comment>
<feature type="binding site" evidence="10">
    <location>
        <position position="250"/>
    </location>
    <ligand>
        <name>K(+)</name>
        <dbReference type="ChEBI" id="CHEBI:29103"/>
    </ligand>
</feature>
<keyword evidence="6 10" id="KW-0067">ATP-binding</keyword>
<feature type="binding site" evidence="10">
    <location>
        <position position="293"/>
    </location>
    <ligand>
        <name>K(+)</name>
        <dbReference type="ChEBI" id="CHEBI:29103"/>
    </ligand>
</feature>
<dbReference type="EMBL" id="CP080507">
    <property type="protein sequence ID" value="QYM78854.1"/>
    <property type="molecule type" value="Genomic_DNA"/>
</dbReference>
<evidence type="ECO:0000256" key="2">
    <source>
        <dbReference type="ARBA" id="ARBA00022679"/>
    </source>
</evidence>
<comment type="subunit">
    <text evidence="10">Homodimer.</text>
</comment>
<protein>
    <recommendedName>
        <fullName evidence="10 11">Ribokinase</fullName>
        <shortName evidence="10">RK</shortName>
        <ecNumber evidence="10 11">2.7.1.15</ecNumber>
    </recommendedName>
</protein>
<dbReference type="Proteomes" id="UP000825051">
    <property type="component" value="Chromosome"/>
</dbReference>
<feature type="binding site" evidence="10">
    <location>
        <begin position="222"/>
        <end position="227"/>
    </location>
    <ligand>
        <name>ATP</name>
        <dbReference type="ChEBI" id="CHEBI:30616"/>
    </ligand>
</feature>
<keyword evidence="9 10" id="KW-0119">Carbohydrate metabolism</keyword>
<evidence type="ECO:0000256" key="10">
    <source>
        <dbReference type="HAMAP-Rule" id="MF_01987"/>
    </source>
</evidence>
<feature type="binding site" evidence="10">
    <location>
        <begin position="253"/>
        <end position="254"/>
    </location>
    <ligand>
        <name>ATP</name>
        <dbReference type="ChEBI" id="CHEBI:30616"/>
    </ligand>
</feature>
<keyword evidence="7 10" id="KW-0460">Magnesium</keyword>
<dbReference type="FunFam" id="3.40.1190.20:FF:000012">
    <property type="entry name" value="Ribokinase"/>
    <property type="match status" value="1"/>
</dbReference>
<feature type="binding site" evidence="10">
    <location>
        <position position="186"/>
    </location>
    <ligand>
        <name>ATP</name>
        <dbReference type="ChEBI" id="CHEBI:30616"/>
    </ligand>
</feature>
<accession>A0A8F9TTB2</accession>
<comment type="caution">
    <text evidence="10">Lacks conserved residue(s) required for the propagation of feature annotation.</text>
</comment>
<dbReference type="GO" id="GO:0005524">
    <property type="term" value="F:ATP binding"/>
    <property type="evidence" value="ECO:0007669"/>
    <property type="project" value="UniProtKB-UniRule"/>
</dbReference>
<gene>
    <name evidence="10 13" type="primary">rbsK</name>
    <name evidence="13" type="ORF">K0B96_16355</name>
</gene>